<name>A0AAW1FCR3_ZOAVI</name>
<evidence type="ECO:0000313" key="2">
    <source>
        <dbReference type="Proteomes" id="UP001488805"/>
    </source>
</evidence>
<evidence type="ECO:0000313" key="1">
    <source>
        <dbReference type="EMBL" id="KAK9532460.1"/>
    </source>
</evidence>
<dbReference type="Proteomes" id="UP001488805">
    <property type="component" value="Unassembled WGS sequence"/>
</dbReference>
<dbReference type="AlphaFoldDB" id="A0AAW1FCR3"/>
<keyword evidence="2" id="KW-1185">Reference proteome</keyword>
<gene>
    <name evidence="1" type="ORF">VZT92_009841</name>
</gene>
<comment type="caution">
    <text evidence="1">The sequence shown here is derived from an EMBL/GenBank/DDBJ whole genome shotgun (WGS) entry which is preliminary data.</text>
</comment>
<organism evidence="1 2">
    <name type="scientific">Zoarces viviparus</name>
    <name type="common">Viviparous eelpout</name>
    <name type="synonym">Blennius viviparus</name>
    <dbReference type="NCBI Taxonomy" id="48416"/>
    <lineage>
        <taxon>Eukaryota</taxon>
        <taxon>Metazoa</taxon>
        <taxon>Chordata</taxon>
        <taxon>Craniata</taxon>
        <taxon>Vertebrata</taxon>
        <taxon>Euteleostomi</taxon>
        <taxon>Actinopterygii</taxon>
        <taxon>Neopterygii</taxon>
        <taxon>Teleostei</taxon>
        <taxon>Neoteleostei</taxon>
        <taxon>Acanthomorphata</taxon>
        <taxon>Eupercaria</taxon>
        <taxon>Perciformes</taxon>
        <taxon>Cottioidei</taxon>
        <taxon>Zoarcales</taxon>
        <taxon>Zoarcidae</taxon>
        <taxon>Zoarcinae</taxon>
        <taxon>Zoarces</taxon>
    </lineage>
</organism>
<sequence>MRHQMEGRVHSAIPTLHSSFVVGQQECKFWVGKERKGVAVTLVHSLTDTALAQLRKARPCPCALTAGGLNSSPTLPYQKP</sequence>
<reference evidence="1 2" key="1">
    <citation type="journal article" date="2024" name="Genome Biol. Evol.">
        <title>Chromosome-level genome assembly of the viviparous eelpout Zoarces viviparus.</title>
        <authorList>
            <person name="Fuhrmann N."/>
            <person name="Brasseur M.V."/>
            <person name="Bakowski C.E."/>
            <person name="Podsiadlowski L."/>
            <person name="Prost S."/>
            <person name="Krehenwinkel H."/>
            <person name="Mayer C."/>
        </authorList>
    </citation>
    <scope>NUCLEOTIDE SEQUENCE [LARGE SCALE GENOMIC DNA]</scope>
    <source>
        <strain evidence="1">NO-MEL_2022_Ind0_liver</strain>
    </source>
</reference>
<accession>A0AAW1FCR3</accession>
<protein>
    <submittedName>
        <fullName evidence="1">Uncharacterized protein</fullName>
    </submittedName>
</protein>
<dbReference type="EMBL" id="JBCEZU010000078">
    <property type="protein sequence ID" value="KAK9532460.1"/>
    <property type="molecule type" value="Genomic_DNA"/>
</dbReference>
<proteinExistence type="predicted"/>